<accession>A0AAX2CFN4</accession>
<proteinExistence type="predicted"/>
<gene>
    <name evidence="2" type="ORF">BCB44BAC_01704</name>
</gene>
<dbReference type="Proteomes" id="UP000242164">
    <property type="component" value="Unassembled WGS sequence"/>
</dbReference>
<evidence type="ECO:0000313" key="2">
    <source>
        <dbReference type="EMBL" id="SCL90312.1"/>
    </source>
</evidence>
<dbReference type="RefSeq" id="WP_087098500.1">
    <property type="nucleotide sequence ID" value="NZ_CP066179.1"/>
</dbReference>
<dbReference type="Gene3D" id="3.40.50.2000">
    <property type="entry name" value="Glycogen Phosphorylase B"/>
    <property type="match status" value="1"/>
</dbReference>
<dbReference type="SUPFAM" id="SSF53756">
    <property type="entry name" value="UDP-Glycosyltransferase/glycogen phosphorylase"/>
    <property type="match status" value="1"/>
</dbReference>
<name>A0AAX2CFN4_9BACI</name>
<dbReference type="EMBL" id="FMIK01000022">
    <property type="protein sequence ID" value="SCL90312.1"/>
    <property type="molecule type" value="Genomic_DNA"/>
</dbReference>
<evidence type="ECO:0000313" key="3">
    <source>
        <dbReference type="Proteomes" id="UP000242164"/>
    </source>
</evidence>
<comment type="caution">
    <text evidence="2">The sequence shown here is derived from an EMBL/GenBank/DDBJ whole genome shotgun (WGS) entry which is preliminary data.</text>
</comment>
<sequence length="129" mass="15156">MLEIQKRSKLFLYPSTYDDSFCVTALEAAAAGSVIITSNRVALKERVVDGYMGYLIEGDPYSPEYQKDFIIKTVKLLNDYELWNYMSKNSIEFAKKNDINYLAKKWIQEFKSRLTNKYVVRSREKENRV</sequence>
<dbReference type="GO" id="GO:0016757">
    <property type="term" value="F:glycosyltransferase activity"/>
    <property type="evidence" value="ECO:0007669"/>
    <property type="project" value="InterPro"/>
</dbReference>
<dbReference type="AlphaFoldDB" id="A0AAX2CFN4"/>
<feature type="domain" description="Glycosyl transferase family 1" evidence="1">
    <location>
        <begin position="3"/>
        <end position="91"/>
    </location>
</feature>
<organism evidence="2 3">
    <name type="scientific">Bacillus cytotoxicus</name>
    <dbReference type="NCBI Taxonomy" id="580165"/>
    <lineage>
        <taxon>Bacteria</taxon>
        <taxon>Bacillati</taxon>
        <taxon>Bacillota</taxon>
        <taxon>Bacilli</taxon>
        <taxon>Bacillales</taxon>
        <taxon>Bacillaceae</taxon>
        <taxon>Bacillus</taxon>
        <taxon>Bacillus cereus group</taxon>
    </lineage>
</organism>
<evidence type="ECO:0000259" key="1">
    <source>
        <dbReference type="Pfam" id="PF00534"/>
    </source>
</evidence>
<reference evidence="2 3" key="1">
    <citation type="submission" date="2016-08" db="EMBL/GenBank/DDBJ databases">
        <authorList>
            <person name="Loux V."/>
            <person name="Rue O."/>
        </authorList>
    </citation>
    <scope>NUCLEOTIDE SEQUENCE [LARGE SCALE GENOMIC DNA]</scope>
    <source>
        <strain evidence="2 3">AFSSA_08CEB44bac</strain>
    </source>
</reference>
<dbReference type="Pfam" id="PF00534">
    <property type="entry name" value="Glycos_transf_1"/>
    <property type="match status" value="1"/>
</dbReference>
<dbReference type="InterPro" id="IPR001296">
    <property type="entry name" value="Glyco_trans_1"/>
</dbReference>
<protein>
    <submittedName>
        <fullName evidence="2">Marine sediment metagenome DNA, contig: S03H2_S21406</fullName>
    </submittedName>
</protein>